<dbReference type="CDD" id="cd12162">
    <property type="entry name" value="2-Hacid_dh_4"/>
    <property type="match status" value="1"/>
</dbReference>
<dbReference type="PANTHER" id="PTHR43761">
    <property type="entry name" value="D-ISOMER SPECIFIC 2-HYDROXYACID DEHYDROGENASE FAMILY PROTEIN (AFU_ORTHOLOGUE AFUA_1G13630)"/>
    <property type="match status" value="1"/>
</dbReference>
<dbReference type="Pfam" id="PF02826">
    <property type="entry name" value="2-Hacid_dh_C"/>
    <property type="match status" value="1"/>
</dbReference>
<dbReference type="SUPFAM" id="SSF52283">
    <property type="entry name" value="Formate/glycerate dehydrogenase catalytic domain-like"/>
    <property type="match status" value="1"/>
</dbReference>
<comment type="caution">
    <text evidence="7">The sequence shown here is derived from an EMBL/GenBank/DDBJ whole genome shotgun (WGS) entry which is preliminary data.</text>
</comment>
<organism evidence="7 8">
    <name type="scientific">Endozoicomonas numazuensis</name>
    <dbReference type="NCBI Taxonomy" id="1137799"/>
    <lineage>
        <taxon>Bacteria</taxon>
        <taxon>Pseudomonadati</taxon>
        <taxon>Pseudomonadota</taxon>
        <taxon>Gammaproteobacteria</taxon>
        <taxon>Oceanospirillales</taxon>
        <taxon>Endozoicomonadaceae</taxon>
        <taxon>Endozoicomonas</taxon>
    </lineage>
</organism>
<reference evidence="7 8" key="1">
    <citation type="submission" date="2014-06" db="EMBL/GenBank/DDBJ databases">
        <title>Whole Genome Sequences of Three Symbiotic Endozoicomonas Bacteria.</title>
        <authorList>
            <person name="Neave M.J."/>
            <person name="Apprill A."/>
            <person name="Voolstra C.R."/>
        </authorList>
    </citation>
    <scope>NUCLEOTIDE SEQUENCE [LARGE SCALE GENOMIC DNA]</scope>
    <source>
        <strain evidence="7 8">DSM 25634</strain>
    </source>
</reference>
<dbReference type="SUPFAM" id="SSF51735">
    <property type="entry name" value="NAD(P)-binding Rossmann-fold domains"/>
    <property type="match status" value="1"/>
</dbReference>
<dbReference type="Proteomes" id="UP000028073">
    <property type="component" value="Unassembled WGS sequence"/>
</dbReference>
<accession>A0A081NIE1</accession>
<dbReference type="InterPro" id="IPR029753">
    <property type="entry name" value="D-isomer_DH_CS"/>
</dbReference>
<dbReference type="EMBL" id="JOKH01000002">
    <property type="protein sequence ID" value="KEQ18214.1"/>
    <property type="molecule type" value="Genomic_DNA"/>
</dbReference>
<evidence type="ECO:0000256" key="3">
    <source>
        <dbReference type="ARBA" id="ARBA00023027"/>
    </source>
</evidence>
<dbReference type="InterPro" id="IPR036291">
    <property type="entry name" value="NAD(P)-bd_dom_sf"/>
</dbReference>
<dbReference type="PANTHER" id="PTHR43761:SF1">
    <property type="entry name" value="D-ISOMER SPECIFIC 2-HYDROXYACID DEHYDROGENASE CATALYTIC DOMAIN-CONTAINING PROTEIN-RELATED"/>
    <property type="match status" value="1"/>
</dbReference>
<protein>
    <recommendedName>
        <fullName evidence="9">Glycerate dehydrogenase</fullName>
    </recommendedName>
</protein>
<comment type="similarity">
    <text evidence="1 4">Belongs to the D-isomer specific 2-hydroxyacid dehydrogenase family.</text>
</comment>
<evidence type="ECO:0000256" key="2">
    <source>
        <dbReference type="ARBA" id="ARBA00023002"/>
    </source>
</evidence>
<feature type="domain" description="D-isomer specific 2-hydroxyacid dehydrogenase NAD-binding" evidence="6">
    <location>
        <begin position="111"/>
        <end position="290"/>
    </location>
</feature>
<evidence type="ECO:0000313" key="7">
    <source>
        <dbReference type="EMBL" id="KEQ18214.1"/>
    </source>
</evidence>
<keyword evidence="3" id="KW-0520">NAD</keyword>
<sequence length="314" mass="33537">MSKTNKAVLLDAATLGDDVSLAAFQQLPLSLEVFDTSEPENVVERCRDAVAIFTNKVVIDESMLSSLPNLHYIGVLATGTNNIDLAACELRGIRVQNIERYSTASVAQHAMALILSLAGSIPAYSRDVENGTWGKSNSFCLLNHPIIELEGKTLLVIGFGDLGKATARLAEAFGMTVLKAAVPGSGTKGNDRVELDKGLKQADVVSLHCPLNESTANLLDQNRLSLMKSTAILINTSRGGLVDECALAKALESGRLGGAGFDVLTEEPPVNGNILLRTSLPNLIVTPHCAWGSLESRQRLINLAAQHYECFLEA</sequence>
<dbReference type="Pfam" id="PF00389">
    <property type="entry name" value="2-Hacid_dh"/>
    <property type="match status" value="1"/>
</dbReference>
<gene>
    <name evidence="7" type="ORF">GZ78_11805</name>
</gene>
<evidence type="ECO:0000313" key="8">
    <source>
        <dbReference type="Proteomes" id="UP000028073"/>
    </source>
</evidence>
<evidence type="ECO:0000259" key="6">
    <source>
        <dbReference type="Pfam" id="PF02826"/>
    </source>
</evidence>
<dbReference type="InterPro" id="IPR050418">
    <property type="entry name" value="D-iso_2-hydroxyacid_DH_PdxB"/>
</dbReference>
<name>A0A081NIE1_9GAMM</name>
<dbReference type="RefSeq" id="WP_034835351.1">
    <property type="nucleotide sequence ID" value="NZ_JOKH01000002.1"/>
</dbReference>
<keyword evidence="8" id="KW-1185">Reference proteome</keyword>
<evidence type="ECO:0000259" key="5">
    <source>
        <dbReference type="Pfam" id="PF00389"/>
    </source>
</evidence>
<dbReference type="InterPro" id="IPR006140">
    <property type="entry name" value="D-isomer_DH_NAD-bd"/>
</dbReference>
<evidence type="ECO:0000256" key="4">
    <source>
        <dbReference type="RuleBase" id="RU003719"/>
    </source>
</evidence>
<dbReference type="OrthoDB" id="9805416at2"/>
<dbReference type="InterPro" id="IPR006139">
    <property type="entry name" value="D-isomer_2_OHA_DH_cat_dom"/>
</dbReference>
<evidence type="ECO:0008006" key="9">
    <source>
        <dbReference type="Google" id="ProtNLM"/>
    </source>
</evidence>
<evidence type="ECO:0000256" key="1">
    <source>
        <dbReference type="ARBA" id="ARBA00005854"/>
    </source>
</evidence>
<dbReference type="PROSITE" id="PS00671">
    <property type="entry name" value="D_2_HYDROXYACID_DH_3"/>
    <property type="match status" value="1"/>
</dbReference>
<keyword evidence="2 4" id="KW-0560">Oxidoreductase</keyword>
<dbReference type="GO" id="GO:0051287">
    <property type="term" value="F:NAD binding"/>
    <property type="evidence" value="ECO:0007669"/>
    <property type="project" value="InterPro"/>
</dbReference>
<dbReference type="Gene3D" id="3.40.50.720">
    <property type="entry name" value="NAD(P)-binding Rossmann-like Domain"/>
    <property type="match status" value="2"/>
</dbReference>
<dbReference type="STRING" id="1137799.GZ78_11805"/>
<dbReference type="eggNOG" id="COG1052">
    <property type="taxonomic scope" value="Bacteria"/>
</dbReference>
<proteinExistence type="inferred from homology"/>
<feature type="domain" description="D-isomer specific 2-hydroxyacid dehydrogenase catalytic" evidence="5">
    <location>
        <begin position="20"/>
        <end position="312"/>
    </location>
</feature>
<dbReference type="AlphaFoldDB" id="A0A081NIE1"/>
<dbReference type="GO" id="GO:0016616">
    <property type="term" value="F:oxidoreductase activity, acting on the CH-OH group of donors, NAD or NADP as acceptor"/>
    <property type="evidence" value="ECO:0007669"/>
    <property type="project" value="InterPro"/>
</dbReference>